<dbReference type="GO" id="GO:0006888">
    <property type="term" value="P:endoplasmic reticulum to Golgi vesicle-mediated transport"/>
    <property type="evidence" value="ECO:0007669"/>
    <property type="project" value="TreeGrafter"/>
</dbReference>
<feature type="coiled-coil region" evidence="4">
    <location>
        <begin position="115"/>
        <end position="167"/>
    </location>
</feature>
<evidence type="ECO:0000256" key="5">
    <source>
        <dbReference type="SAM" id="MobiDB-lite"/>
    </source>
</evidence>
<organism evidence="7 8">
    <name type="scientific">Oikopleura dioica</name>
    <name type="common">Tunicate</name>
    <dbReference type="NCBI Taxonomy" id="34765"/>
    <lineage>
        <taxon>Eukaryota</taxon>
        <taxon>Metazoa</taxon>
        <taxon>Chordata</taxon>
        <taxon>Tunicata</taxon>
        <taxon>Appendicularia</taxon>
        <taxon>Copelata</taxon>
        <taxon>Oikopleuridae</taxon>
        <taxon>Oikopleura</taxon>
    </lineage>
</organism>
<dbReference type="PANTHER" id="PTHR18921">
    <property type="entry name" value="MYOSIN HEAVY CHAIN - RELATED"/>
    <property type="match status" value="1"/>
</dbReference>
<dbReference type="InterPro" id="IPR000237">
    <property type="entry name" value="GRIP_dom"/>
</dbReference>
<dbReference type="InParanoid" id="E4XP38"/>
<evidence type="ECO:0000259" key="6">
    <source>
        <dbReference type="PROSITE" id="PS50913"/>
    </source>
</evidence>
<evidence type="ECO:0000256" key="4">
    <source>
        <dbReference type="SAM" id="Coils"/>
    </source>
</evidence>
<feature type="coiled-coil region" evidence="4">
    <location>
        <begin position="1609"/>
        <end position="1640"/>
    </location>
</feature>
<feature type="coiled-coil region" evidence="4">
    <location>
        <begin position="1412"/>
        <end position="1453"/>
    </location>
</feature>
<feature type="coiled-coil region" evidence="4">
    <location>
        <begin position="1022"/>
        <end position="1125"/>
    </location>
</feature>
<accession>E4XP38</accession>
<feature type="coiled-coil region" evidence="4">
    <location>
        <begin position="1550"/>
        <end position="1584"/>
    </location>
</feature>
<keyword evidence="2" id="KW-0333">Golgi apparatus</keyword>
<dbReference type="PROSITE" id="PS50913">
    <property type="entry name" value="GRIP"/>
    <property type="match status" value="1"/>
</dbReference>
<evidence type="ECO:0000256" key="3">
    <source>
        <dbReference type="ARBA" id="ARBA00023054"/>
    </source>
</evidence>
<dbReference type="PANTHER" id="PTHR18921:SF2">
    <property type="entry name" value="THYROID RECEPTOR-INTERACTING PROTEIN 11"/>
    <property type="match status" value="1"/>
</dbReference>
<feature type="coiled-coil region" evidence="4">
    <location>
        <begin position="1208"/>
        <end position="1272"/>
    </location>
</feature>
<feature type="coiled-coil region" evidence="4">
    <location>
        <begin position="752"/>
        <end position="843"/>
    </location>
</feature>
<feature type="region of interest" description="Disordered" evidence="5">
    <location>
        <begin position="1713"/>
        <end position="1776"/>
    </location>
</feature>
<feature type="compositionally biased region" description="Polar residues" evidence="5">
    <location>
        <begin position="1759"/>
        <end position="1776"/>
    </location>
</feature>
<dbReference type="OrthoDB" id="425925at2759"/>
<evidence type="ECO:0000313" key="8">
    <source>
        <dbReference type="Proteomes" id="UP000001307"/>
    </source>
</evidence>
<keyword evidence="3 4" id="KW-0175">Coiled coil</keyword>
<feature type="coiled-coil region" evidence="4">
    <location>
        <begin position="637"/>
        <end position="678"/>
    </location>
</feature>
<name>E4XP38_OIKDI</name>
<gene>
    <name evidence="7" type="ORF">GSOID_T00016799001</name>
</gene>
<sequence length="1788" mass="204880">MNHVVSRRTTSTRERRRCVRSAERTRLLQDNESLQKSLEDVDAVHQEEIQAVLAQRDQLKSQLDPTELALTKSQAAEIQKLKHELDLFKRTESPTFPRSSSPTQSDIKPDIKLKMAKLQKQNKAKIQALEAKLKETEENCASYKTINEELEAKVAKNERDYLNLIDKEAEMKLVFEKQVKELTARVLNQEEKNGEGIAEVDEIAKEHREKTQELEKKLEAATRQNDESSDRIGKMKEFVEILKNKKDLLETELVMLKKQLEDTRTIAEAANDHTNIEKKLEFYMDKCQSLEAGVVMSDTAKKQAVDENERTLKALHLKEEELQKTETMKMNIQRHCQTLIEQAEKQAQSQLEIEAELEKLQNDKRDLVQSLTEQKERANELQTELKKTSKKLKNVENEHKKKYSMMETQLSEQVADISQKLEEADAKILGFKTMAVDNDEAQAAVADGISKLRRENSEKREQIQSLKDELDVSTKKLQNRLDGCLLREKDLKNKVSESKELVAQCEKEKSELAKKLKKAAKSDIIIADLRKQNDSLDKNFISQGHKLARIEEELNACQRILEPVNVRKIELEEKLALYEKQYLANKDMNIEKERDMYRESSLRLEKERGDLEQKLLEFERISGETQVAVAQMHAQNKDETKKLVELHEKTINKYEENIKELEEEVAEKMSRINELIASESSNTEQDEQIKLLRDSHKEELKRRDSLVKKMEEDRALLTQMVSEAKDRADTNEDSAEKFEKVLRQRNEAYELVKNVEEMLTVKTKRMEQLEEMRQSLEADLAEQTQEYEAETNSLLTAKAEAFYKLKTIEKELASEKKAKLRLKRDLEQDQKIKKLQSADLESEVTANLRQEIGNLTSKVKTKDDELSRMAVRLTTLEEAENLLFSKADVLEKQLSEERFEKGAVQEQARILAEKLEALKGKDSTVSADLEQPEKESLEEKLLSKTTDGPEIEKLNETIELLRDAESSMFSKIQSLEKELAEEQAKSVEMRSSDDTKIIEEIATLNAAIVSLREREVLLSSNIEGLEKMLVEEKDVTEKLDAEIGELRAELSSTLEQLEDAEAAAQEAGSLLEQLRAVEQANLALKDKLKTFENASTQATHLQSQIQQLQAAYAAKEHELATLQKQLLVSSENSESSTSIEILQSALIQREHQVEQAMKTSQMLEQQLRLMHEKQQEKLSDPDNMLEEQIAHLEAEKEYLQHVLKDHLVRAKDDEIEALNSKNQSLTEILRSDDASSHINSKLEEIDALNKRVIEQKQENGQLKDAVRKLETSCLMVNKQFDEYNEAIVSERVDMRSLISSHEQLHSQAEETELELAKLRIIVGKIRAHPQSSKIAESSSPSTVEINGDRDMLAHSVKNLRERCAGLEATNVAIKRDNDALRDQLMDRRDKWDNLELLNKKMAAEISSRDERLAEHLESIAELKANMNKMDQQLKDTEKDISELDRLRERLVQVDLDHSEELQLIQSNEERLQEQVDSLRSGLNDVTGARKDLEEKQQENARGQEIKEKQLLAELEVAKKRDLANEKSISELRQFIDNFRDQKELEAKNKARRHGIEIQRAQTEINGLRQEITQLQGRLTAAIAKKEESKHLELQLLESEEKFDRLRAVIDEKAIELDKSRKRLAEAREAAQKTIDKELAKNLLLKYIALPSAKKEEGHSVLQHVFGLSAEELEQATNSGAGWSSWLRAPRAVPVALDPNKSFSELLVNYLESNSQPSNADQQNPNQHNLPPLPANAMVGDIGRTTSSENRDRGIEGRNAFTSPSIMSPLMTPSSKHQNALLKGLLDDE</sequence>
<dbReference type="GO" id="GO:0031267">
    <property type="term" value="F:small GTPase binding"/>
    <property type="evidence" value="ECO:0007669"/>
    <property type="project" value="TreeGrafter"/>
</dbReference>
<evidence type="ECO:0000256" key="2">
    <source>
        <dbReference type="ARBA" id="ARBA00023034"/>
    </source>
</evidence>
<dbReference type="EMBL" id="FN653089">
    <property type="protein sequence ID" value="CBY11626.1"/>
    <property type="molecule type" value="Genomic_DNA"/>
</dbReference>
<evidence type="ECO:0000313" key="7">
    <source>
        <dbReference type="EMBL" id="CBY11626.1"/>
    </source>
</evidence>
<evidence type="ECO:0000256" key="1">
    <source>
        <dbReference type="ARBA" id="ARBA00004555"/>
    </source>
</evidence>
<proteinExistence type="predicted"/>
<feature type="domain" description="GRIP" evidence="6">
    <location>
        <begin position="1629"/>
        <end position="1678"/>
    </location>
</feature>
<dbReference type="GO" id="GO:0007030">
    <property type="term" value="P:Golgi organization"/>
    <property type="evidence" value="ECO:0007669"/>
    <property type="project" value="TreeGrafter"/>
</dbReference>
<feature type="region of interest" description="Disordered" evidence="5">
    <location>
        <begin position="208"/>
        <end position="229"/>
    </location>
</feature>
<reference evidence="7 8" key="1">
    <citation type="journal article" date="2010" name="Science">
        <title>Plasticity of animal genome architecture unmasked by rapid evolution of a pelagic tunicate.</title>
        <authorList>
            <person name="Denoeud F."/>
            <person name="Henriet S."/>
            <person name="Mungpakdee S."/>
            <person name="Aury J.M."/>
            <person name="Da Silva C."/>
            <person name="Brinkmann H."/>
            <person name="Mikhaleva J."/>
            <person name="Olsen L.C."/>
            <person name="Jubin C."/>
            <person name="Canestro C."/>
            <person name="Bouquet J.M."/>
            <person name="Danks G."/>
            <person name="Poulain J."/>
            <person name="Campsteijn C."/>
            <person name="Adamski M."/>
            <person name="Cross I."/>
            <person name="Yadetie F."/>
            <person name="Muffato M."/>
            <person name="Louis A."/>
            <person name="Butcher S."/>
            <person name="Tsagkogeorga G."/>
            <person name="Konrad A."/>
            <person name="Singh S."/>
            <person name="Jensen M.F."/>
            <person name="Cong E.H."/>
            <person name="Eikeseth-Otteraa H."/>
            <person name="Noel B."/>
            <person name="Anthouard V."/>
            <person name="Porcel B.M."/>
            <person name="Kachouri-Lafond R."/>
            <person name="Nishino A."/>
            <person name="Ugolini M."/>
            <person name="Chourrout P."/>
            <person name="Nishida H."/>
            <person name="Aasland R."/>
            <person name="Huzurbazar S."/>
            <person name="Westhof E."/>
            <person name="Delsuc F."/>
            <person name="Lehrach H."/>
            <person name="Reinhardt R."/>
            <person name="Weissenbach J."/>
            <person name="Roy S.W."/>
            <person name="Artiguenave F."/>
            <person name="Postlethwait J.H."/>
            <person name="Manak J.R."/>
            <person name="Thompson E.M."/>
            <person name="Jaillon O."/>
            <person name="Du Pasquier L."/>
            <person name="Boudinot P."/>
            <person name="Liberles D.A."/>
            <person name="Volff J.N."/>
            <person name="Philippe H."/>
            <person name="Lenhard B."/>
            <person name="Roest Crollius H."/>
            <person name="Wincker P."/>
            <person name="Chourrout D."/>
        </authorList>
    </citation>
    <scope>NUCLEOTIDE SEQUENCE [LARGE SCALE GENOMIC DNA]</scope>
</reference>
<dbReference type="Proteomes" id="UP000001307">
    <property type="component" value="Unassembled WGS sequence"/>
</dbReference>
<keyword evidence="8" id="KW-1185">Reference proteome</keyword>
<dbReference type="GO" id="GO:0005794">
    <property type="term" value="C:Golgi apparatus"/>
    <property type="evidence" value="ECO:0007669"/>
    <property type="project" value="UniProtKB-SubCell"/>
</dbReference>
<comment type="subcellular location">
    <subcellularLocation>
        <location evidence="1">Golgi apparatus</location>
    </subcellularLocation>
</comment>
<protein>
    <recommendedName>
        <fullName evidence="6">GRIP domain-containing protein</fullName>
    </recommendedName>
</protein>